<gene>
    <name evidence="2" type="ORF">OHAE_5071</name>
</gene>
<reference evidence="3" key="1">
    <citation type="submission" date="2017-12" db="EMBL/GenBank/DDBJ databases">
        <authorList>
            <person name="Diaz M."/>
        </authorList>
    </citation>
    <scope>NUCLEOTIDE SEQUENCE [LARGE SCALE GENOMIC DNA]</scope>
    <source>
        <strain evidence="3">FI11154</strain>
    </source>
</reference>
<evidence type="ECO:0000313" key="3">
    <source>
        <dbReference type="Proteomes" id="UP000246073"/>
    </source>
</evidence>
<organism evidence="2 3">
    <name type="scientific">Ochrobactrum soli</name>
    <dbReference type="NCBI Taxonomy" id="2448455"/>
    <lineage>
        <taxon>Bacteria</taxon>
        <taxon>Pseudomonadati</taxon>
        <taxon>Pseudomonadota</taxon>
        <taxon>Alphaproteobacteria</taxon>
        <taxon>Hyphomicrobiales</taxon>
        <taxon>Brucellaceae</taxon>
        <taxon>Brucella/Ochrobactrum group</taxon>
        <taxon>Ochrobactrum</taxon>
    </lineage>
</organism>
<evidence type="ECO:0000256" key="1">
    <source>
        <dbReference type="SAM" id="MobiDB-lite"/>
    </source>
</evidence>
<proteinExistence type="predicted"/>
<dbReference type="Proteomes" id="UP000246073">
    <property type="component" value="Unassembled WGS sequence"/>
</dbReference>
<dbReference type="EMBL" id="OOFM01000001">
    <property type="protein sequence ID" value="SPL62279.1"/>
    <property type="molecule type" value="Genomic_DNA"/>
</dbReference>
<dbReference type="AlphaFoldDB" id="A0A2P9HDU6"/>
<accession>A0A2P9HDU6</accession>
<sequence length="43" mass="4746">MESAYGYHPVIKNGQSRQKIPEQMDQQPFGAKGLIKATKPLGC</sequence>
<name>A0A2P9HDU6_9HYPH</name>
<evidence type="ECO:0000313" key="2">
    <source>
        <dbReference type="EMBL" id="SPL62279.1"/>
    </source>
</evidence>
<feature type="region of interest" description="Disordered" evidence="1">
    <location>
        <begin position="1"/>
        <end position="32"/>
    </location>
</feature>
<protein>
    <submittedName>
        <fullName evidence="2">Uncharacterized protein</fullName>
    </submittedName>
</protein>